<accession>A0A2S0VX22</accession>
<dbReference type="SUPFAM" id="SSF47413">
    <property type="entry name" value="lambda repressor-like DNA-binding domains"/>
    <property type="match status" value="1"/>
</dbReference>
<dbReference type="OrthoDB" id="5298444at2"/>
<evidence type="ECO:0000313" key="4">
    <source>
        <dbReference type="Proteomes" id="UP000244441"/>
    </source>
</evidence>
<dbReference type="PROSITE" id="PS50943">
    <property type="entry name" value="HTH_CROC1"/>
    <property type="match status" value="1"/>
</dbReference>
<dbReference type="SMART" id="SM00530">
    <property type="entry name" value="HTH_XRE"/>
    <property type="match status" value="1"/>
</dbReference>
<dbReference type="EMBL" id="CP026604">
    <property type="protein sequence ID" value="AWB68787.1"/>
    <property type="molecule type" value="Genomic_DNA"/>
</dbReference>
<evidence type="ECO:0000259" key="2">
    <source>
        <dbReference type="PROSITE" id="PS50943"/>
    </source>
</evidence>
<sequence length="243" mass="28121">MAQTLALLQTLKRCLKAQGKTYRDVASALDLTEASVKRLFAEQSFSLQRLEQVCQMLDMELSDLFRQMEAQQAQLQQLTLEQEKEITDDLVLLLITVCVLNHWTLADIVDFYTIPVHDCIQKLAWLDRNKIIDLLPKNKIKLKVAANFAWRENGPIQGFFQAKIANEYFNSQFNAENEKLIVLNGMLSKTSNLEMQRKLKRLAREFEELNQEDANLDFNERHGTTAILAVRGWNYGLFKPLIK</sequence>
<feature type="coiled-coil region" evidence="1">
    <location>
        <begin position="47"/>
        <end position="88"/>
    </location>
</feature>
<keyword evidence="4" id="KW-1185">Reference proteome</keyword>
<feature type="coiled-coil region" evidence="1">
    <location>
        <begin position="192"/>
        <end position="219"/>
    </location>
</feature>
<organism evidence="3 4">
    <name type="scientific">Saccharobesus litoralis</name>
    <dbReference type="NCBI Taxonomy" id="2172099"/>
    <lineage>
        <taxon>Bacteria</taxon>
        <taxon>Pseudomonadati</taxon>
        <taxon>Pseudomonadota</taxon>
        <taxon>Gammaproteobacteria</taxon>
        <taxon>Alteromonadales</taxon>
        <taxon>Alteromonadaceae</taxon>
        <taxon>Saccharobesus</taxon>
    </lineage>
</organism>
<dbReference type="InterPro" id="IPR001387">
    <property type="entry name" value="Cro/C1-type_HTH"/>
</dbReference>
<name>A0A2S0VX22_9ALTE</name>
<dbReference type="GO" id="GO:0003677">
    <property type="term" value="F:DNA binding"/>
    <property type="evidence" value="ECO:0007669"/>
    <property type="project" value="InterPro"/>
</dbReference>
<dbReference type="Proteomes" id="UP000244441">
    <property type="component" value="Chromosome"/>
</dbReference>
<keyword evidence="1" id="KW-0175">Coiled coil</keyword>
<dbReference type="AlphaFoldDB" id="A0A2S0VX22"/>
<protein>
    <submittedName>
        <fullName evidence="3">Transcriptional regulator</fullName>
    </submittedName>
</protein>
<feature type="domain" description="HTH cro/C1-type" evidence="2">
    <location>
        <begin position="11"/>
        <end position="64"/>
    </location>
</feature>
<dbReference type="Pfam" id="PF13443">
    <property type="entry name" value="HTH_26"/>
    <property type="match status" value="1"/>
</dbReference>
<evidence type="ECO:0000313" key="3">
    <source>
        <dbReference type="EMBL" id="AWB68787.1"/>
    </source>
</evidence>
<dbReference type="InterPro" id="IPR010982">
    <property type="entry name" value="Lambda_DNA-bd_dom_sf"/>
</dbReference>
<dbReference type="KEGG" id="cate:C2869_21350"/>
<reference evidence="3 4" key="1">
    <citation type="submission" date="2018-01" db="EMBL/GenBank/DDBJ databases">
        <title>Genome sequence of a Cantenovulum-like bacteria.</title>
        <authorList>
            <person name="Tan W.R."/>
            <person name="Lau N.-S."/>
            <person name="Go F."/>
            <person name="Amirul A.-A.A."/>
        </authorList>
    </citation>
    <scope>NUCLEOTIDE SEQUENCE [LARGE SCALE GENOMIC DNA]</scope>
    <source>
        <strain evidence="3 4">CCB-QB4</strain>
    </source>
</reference>
<proteinExistence type="predicted"/>
<dbReference type="RefSeq" id="WP_108604839.1">
    <property type="nucleotide sequence ID" value="NZ_CP026604.1"/>
</dbReference>
<evidence type="ECO:0000256" key="1">
    <source>
        <dbReference type="SAM" id="Coils"/>
    </source>
</evidence>
<dbReference type="CDD" id="cd00093">
    <property type="entry name" value="HTH_XRE"/>
    <property type="match status" value="1"/>
</dbReference>
<gene>
    <name evidence="3" type="ORF">C2869_21350</name>
</gene>